<keyword evidence="13" id="KW-1185">Reference proteome</keyword>
<evidence type="ECO:0000256" key="1">
    <source>
        <dbReference type="ARBA" id="ARBA00008226"/>
    </source>
</evidence>
<dbReference type="InterPro" id="IPR033656">
    <property type="entry name" value="HisRS_anticodon"/>
</dbReference>
<feature type="domain" description="Aminoacyl-transfer RNA synthetases class-II family profile" evidence="11">
    <location>
        <begin position="1"/>
        <end position="324"/>
    </location>
</feature>
<comment type="similarity">
    <text evidence="1 10">Belongs to the class-II aminoacyl-tRNA synthetase family.</text>
</comment>
<name>A0ABT1PFR5_9ACTN</name>
<evidence type="ECO:0000256" key="4">
    <source>
        <dbReference type="ARBA" id="ARBA00022598"/>
    </source>
</evidence>
<reference evidence="12 13" key="1">
    <citation type="submission" date="2022-06" db="EMBL/GenBank/DDBJ databases">
        <title>Draft genome sequence of type strain Streptomyces rubrisoli DSM 42083.</title>
        <authorList>
            <person name="Duangmal K."/>
            <person name="Klaysubun C."/>
        </authorList>
    </citation>
    <scope>NUCLEOTIDE SEQUENCE [LARGE SCALE GENOMIC DNA]</scope>
    <source>
        <strain evidence="12 13">DSM 42083</strain>
    </source>
</reference>
<dbReference type="PROSITE" id="PS50862">
    <property type="entry name" value="AA_TRNA_LIGASE_II"/>
    <property type="match status" value="1"/>
</dbReference>
<keyword evidence="5 10" id="KW-0547">Nucleotide-binding</keyword>
<keyword evidence="8 10" id="KW-0030">Aminoacyl-tRNA synthetase</keyword>
<dbReference type="GO" id="GO:0004821">
    <property type="term" value="F:histidine-tRNA ligase activity"/>
    <property type="evidence" value="ECO:0007669"/>
    <property type="project" value="UniProtKB-EC"/>
</dbReference>
<protein>
    <recommendedName>
        <fullName evidence="10">Histidine--tRNA ligase</fullName>
        <ecNumber evidence="10">6.1.1.21</ecNumber>
    </recommendedName>
    <alternativeName>
        <fullName evidence="10">Histidyl-tRNA synthetase</fullName>
        <shortName evidence="10">HisRS</shortName>
    </alternativeName>
</protein>
<dbReference type="InterPro" id="IPR015807">
    <property type="entry name" value="His-tRNA-ligase"/>
</dbReference>
<dbReference type="PANTHER" id="PTHR43707">
    <property type="entry name" value="HISTIDYL-TRNA SYNTHETASE"/>
    <property type="match status" value="1"/>
</dbReference>
<proteinExistence type="inferred from homology"/>
<evidence type="ECO:0000256" key="6">
    <source>
        <dbReference type="ARBA" id="ARBA00022840"/>
    </source>
</evidence>
<evidence type="ECO:0000259" key="11">
    <source>
        <dbReference type="PROSITE" id="PS50862"/>
    </source>
</evidence>
<dbReference type="SUPFAM" id="SSF55681">
    <property type="entry name" value="Class II aaRS and biotin synthetases"/>
    <property type="match status" value="1"/>
</dbReference>
<dbReference type="Gene3D" id="3.30.930.10">
    <property type="entry name" value="Bira Bifunctional Protein, Domain 2"/>
    <property type="match status" value="1"/>
</dbReference>
<dbReference type="Gene3D" id="3.40.50.800">
    <property type="entry name" value="Anticodon-binding domain"/>
    <property type="match status" value="1"/>
</dbReference>
<evidence type="ECO:0000256" key="10">
    <source>
        <dbReference type="HAMAP-Rule" id="MF_00127"/>
    </source>
</evidence>
<evidence type="ECO:0000256" key="8">
    <source>
        <dbReference type="ARBA" id="ARBA00023146"/>
    </source>
</evidence>
<dbReference type="InterPro" id="IPR004154">
    <property type="entry name" value="Anticodon-bd"/>
</dbReference>
<dbReference type="Pfam" id="PF13393">
    <property type="entry name" value="tRNA-synt_His"/>
    <property type="match status" value="1"/>
</dbReference>
<dbReference type="Pfam" id="PF03129">
    <property type="entry name" value="HGTP_anticodon"/>
    <property type="match status" value="1"/>
</dbReference>
<dbReference type="CDD" id="cd00859">
    <property type="entry name" value="HisRS_anticodon"/>
    <property type="match status" value="1"/>
</dbReference>
<evidence type="ECO:0000256" key="2">
    <source>
        <dbReference type="ARBA" id="ARBA00011738"/>
    </source>
</evidence>
<comment type="subunit">
    <text evidence="2 10">Homodimer.</text>
</comment>
<keyword evidence="6 10" id="KW-0067">ATP-binding</keyword>
<evidence type="ECO:0000313" key="12">
    <source>
        <dbReference type="EMBL" id="MCQ4044212.1"/>
    </source>
</evidence>
<keyword evidence="4 10" id="KW-0436">Ligase</keyword>
<dbReference type="InterPro" id="IPR004516">
    <property type="entry name" value="HisRS/HisZ"/>
</dbReference>
<organism evidence="12 13">
    <name type="scientific">Streptantibioticus rubrisoli</name>
    <dbReference type="NCBI Taxonomy" id="1387313"/>
    <lineage>
        <taxon>Bacteria</taxon>
        <taxon>Bacillati</taxon>
        <taxon>Actinomycetota</taxon>
        <taxon>Actinomycetes</taxon>
        <taxon>Kitasatosporales</taxon>
        <taxon>Streptomycetaceae</taxon>
        <taxon>Streptantibioticus</taxon>
    </lineage>
</organism>
<dbReference type="InterPro" id="IPR041715">
    <property type="entry name" value="HisRS-like_core"/>
</dbReference>
<dbReference type="EMBL" id="JANFNH010000024">
    <property type="protein sequence ID" value="MCQ4044212.1"/>
    <property type="molecule type" value="Genomic_DNA"/>
</dbReference>
<dbReference type="InterPro" id="IPR006195">
    <property type="entry name" value="aa-tRNA-synth_II"/>
</dbReference>
<dbReference type="HAMAP" id="MF_00127">
    <property type="entry name" value="His_tRNA_synth"/>
    <property type="match status" value="1"/>
</dbReference>
<evidence type="ECO:0000256" key="9">
    <source>
        <dbReference type="ARBA" id="ARBA00047639"/>
    </source>
</evidence>
<dbReference type="PIRSF" id="PIRSF001549">
    <property type="entry name" value="His-tRNA_synth"/>
    <property type="match status" value="1"/>
</dbReference>
<evidence type="ECO:0000256" key="7">
    <source>
        <dbReference type="ARBA" id="ARBA00022917"/>
    </source>
</evidence>
<gene>
    <name evidence="10 12" type="primary">hisS</name>
    <name evidence="12" type="ORF">NON19_19825</name>
</gene>
<accession>A0ABT1PFR5</accession>
<comment type="subcellular location">
    <subcellularLocation>
        <location evidence="10">Cytoplasm</location>
    </subcellularLocation>
</comment>
<dbReference type="NCBIfam" id="TIGR00442">
    <property type="entry name" value="hisS"/>
    <property type="match status" value="1"/>
</dbReference>
<dbReference type="PANTHER" id="PTHR43707:SF1">
    <property type="entry name" value="HISTIDINE--TRNA LIGASE, MITOCHONDRIAL-RELATED"/>
    <property type="match status" value="1"/>
</dbReference>
<sequence length="422" mass="46015">MSTFTAPKGTYDLIPPDSSVFLAVREAISAPLKRAGYGYIETPGFESVELFSRGVGESTDIVTKEMYTLTTKGGDELALRPEGTASVLRAALEANLHKLGNLPVKLWYSGSYYRYERPQKGRYRHFSQVGAEALGAEDPALDAELIILANDAYRSLGLRNFRLLLNSLGDKECRPVYRAALQEFLRGLDLDEDTRRRVEINPLRVLDDKRESVQKQLTGAPMMRDHLCEACKAYHEQVRELLTAAGVAFEDDPKLVRGLDYYTRTTFEFVHDGLGSQSAVGGGGRYDGLSEMIGGPALPSVGWALGVDRTVLALKAEGVELELPAHTEVFAVPLGEEARRALFSLVTELRRQGVATDFAYGGKGLKNAMKSANRSGARFAVVAGERDLAEGAVQLKDLASGEQTAVPLDGLVAAVRERLGRS</sequence>
<comment type="catalytic activity">
    <reaction evidence="9 10">
        <text>tRNA(His) + L-histidine + ATP = L-histidyl-tRNA(His) + AMP + diphosphate + H(+)</text>
        <dbReference type="Rhea" id="RHEA:17313"/>
        <dbReference type="Rhea" id="RHEA-COMP:9665"/>
        <dbReference type="Rhea" id="RHEA-COMP:9689"/>
        <dbReference type="ChEBI" id="CHEBI:15378"/>
        <dbReference type="ChEBI" id="CHEBI:30616"/>
        <dbReference type="ChEBI" id="CHEBI:33019"/>
        <dbReference type="ChEBI" id="CHEBI:57595"/>
        <dbReference type="ChEBI" id="CHEBI:78442"/>
        <dbReference type="ChEBI" id="CHEBI:78527"/>
        <dbReference type="ChEBI" id="CHEBI:456215"/>
        <dbReference type="EC" id="6.1.1.21"/>
    </reaction>
</comment>
<comment type="caution">
    <text evidence="12">The sequence shown here is derived from an EMBL/GenBank/DDBJ whole genome shotgun (WGS) entry which is preliminary data.</text>
</comment>
<dbReference type="InterPro" id="IPR036621">
    <property type="entry name" value="Anticodon-bd_dom_sf"/>
</dbReference>
<dbReference type="CDD" id="cd00773">
    <property type="entry name" value="HisRS-like_core"/>
    <property type="match status" value="1"/>
</dbReference>
<evidence type="ECO:0000256" key="5">
    <source>
        <dbReference type="ARBA" id="ARBA00022741"/>
    </source>
</evidence>
<evidence type="ECO:0000313" key="13">
    <source>
        <dbReference type="Proteomes" id="UP001206206"/>
    </source>
</evidence>
<dbReference type="Proteomes" id="UP001206206">
    <property type="component" value="Unassembled WGS sequence"/>
</dbReference>
<dbReference type="InterPro" id="IPR045864">
    <property type="entry name" value="aa-tRNA-synth_II/BPL/LPL"/>
</dbReference>
<evidence type="ECO:0000256" key="3">
    <source>
        <dbReference type="ARBA" id="ARBA00022490"/>
    </source>
</evidence>
<dbReference type="SUPFAM" id="SSF52954">
    <property type="entry name" value="Class II aaRS ABD-related"/>
    <property type="match status" value="1"/>
</dbReference>
<dbReference type="RefSeq" id="WP_255929930.1">
    <property type="nucleotide sequence ID" value="NZ_JANFNH010000024.1"/>
</dbReference>
<keyword evidence="3 10" id="KW-0963">Cytoplasm</keyword>
<dbReference type="EC" id="6.1.1.21" evidence="10"/>
<keyword evidence="7 10" id="KW-0648">Protein biosynthesis</keyword>